<dbReference type="PANTHER" id="PTHR40617">
    <property type="entry name" value="TERPENE CYCLASE ASQC"/>
    <property type="match status" value="1"/>
</dbReference>
<dbReference type="Proteomes" id="UP000308671">
    <property type="component" value="Unassembled WGS sequence"/>
</dbReference>
<sequence length="337" mass="37595">MSITSFLLLMLPAASNALLNFTPEKASTIYDLVTAPVNSFWSTHFLTSANSTEYVLLSQAFVLSSGTVTVRTSLLDASNPENYWQSTENLPLLKNSTIQNGKLSIKAPNFEFSSNSNDSISTMASIGSTDHYEYNITVEATTRVLLNAGTGYFSWGSGKTSQWSLPSCKTSGTLTLGDQILQVDEERSMTWYDRQYGFGGIDSEFTWFGVHFPGSKIKASIWLSDNEDPVQRLRFATVRTEYGLEIIRYNVTTKPENTWTSPNSNYTYQTRWHLNFDNGDYLDIKSVRDDQEIYAKNSIFSSSPFSIVKGRFFGQKTGFAMSDISPPTSLQAGNAVF</sequence>
<dbReference type="EMBL" id="PQXL01000014">
    <property type="protein sequence ID" value="THV55073.1"/>
    <property type="molecule type" value="Genomic_DNA"/>
</dbReference>
<accession>A0A4S8RAA6</accession>
<dbReference type="SUPFAM" id="SSF159245">
    <property type="entry name" value="AttH-like"/>
    <property type="match status" value="1"/>
</dbReference>
<dbReference type="Gene3D" id="2.40.370.10">
    <property type="entry name" value="AttH-like domain"/>
    <property type="match status" value="2"/>
</dbReference>
<evidence type="ECO:0000259" key="2">
    <source>
        <dbReference type="Pfam" id="PF07143"/>
    </source>
</evidence>
<feature type="signal peptide" evidence="1">
    <location>
        <begin position="1"/>
        <end position="17"/>
    </location>
</feature>
<dbReference type="OrthoDB" id="5295747at2759"/>
<protein>
    <recommendedName>
        <fullName evidence="2">AttH domain-containing protein</fullName>
    </recommendedName>
</protein>
<evidence type="ECO:0000256" key="1">
    <source>
        <dbReference type="SAM" id="SignalP"/>
    </source>
</evidence>
<keyword evidence="1" id="KW-0732">Signal</keyword>
<reference evidence="3 4" key="1">
    <citation type="submission" date="2017-12" db="EMBL/GenBank/DDBJ databases">
        <title>Comparative genomics of Botrytis spp.</title>
        <authorList>
            <person name="Valero-Jimenez C.A."/>
            <person name="Tapia P."/>
            <person name="Veloso J."/>
            <person name="Silva-Moreno E."/>
            <person name="Staats M."/>
            <person name="Valdes J.H."/>
            <person name="Van Kan J.A.L."/>
        </authorList>
    </citation>
    <scope>NUCLEOTIDE SEQUENCE [LARGE SCALE GENOMIC DNA]</scope>
    <source>
        <strain evidence="3 4">MUCL435</strain>
    </source>
</reference>
<organism evidence="3 4">
    <name type="scientific">Botrytis galanthina</name>
    <dbReference type="NCBI Taxonomy" id="278940"/>
    <lineage>
        <taxon>Eukaryota</taxon>
        <taxon>Fungi</taxon>
        <taxon>Dikarya</taxon>
        <taxon>Ascomycota</taxon>
        <taxon>Pezizomycotina</taxon>
        <taxon>Leotiomycetes</taxon>
        <taxon>Helotiales</taxon>
        <taxon>Sclerotiniaceae</taxon>
        <taxon>Botrytis</taxon>
    </lineage>
</organism>
<dbReference type="InterPro" id="IPR053112">
    <property type="entry name" value="Fungal_Dehydratase/Hydratase"/>
</dbReference>
<feature type="domain" description="AttH" evidence="2">
    <location>
        <begin position="86"/>
        <end position="197"/>
    </location>
</feature>
<feature type="chain" id="PRO_5020794332" description="AttH domain-containing protein" evidence="1">
    <location>
        <begin position="18"/>
        <end position="337"/>
    </location>
</feature>
<dbReference type="InterPro" id="IPR010791">
    <property type="entry name" value="AttH_dom"/>
</dbReference>
<evidence type="ECO:0000313" key="3">
    <source>
        <dbReference type="EMBL" id="THV55073.1"/>
    </source>
</evidence>
<dbReference type="Pfam" id="PF07143">
    <property type="entry name" value="CrtC"/>
    <property type="match status" value="1"/>
</dbReference>
<comment type="caution">
    <text evidence="3">The sequence shown here is derived from an EMBL/GenBank/DDBJ whole genome shotgun (WGS) entry which is preliminary data.</text>
</comment>
<keyword evidence="4" id="KW-1185">Reference proteome</keyword>
<name>A0A4S8RAA6_9HELO</name>
<dbReference type="PANTHER" id="PTHR40617:SF1">
    <property type="entry name" value="ATTH DOMAIN-CONTAINING PROTEIN-RELATED"/>
    <property type="match status" value="1"/>
</dbReference>
<dbReference type="InterPro" id="IPR023374">
    <property type="entry name" value="AttH-like_dom_sf"/>
</dbReference>
<gene>
    <name evidence="3" type="ORF">BGAL_0014g00030</name>
</gene>
<evidence type="ECO:0000313" key="4">
    <source>
        <dbReference type="Proteomes" id="UP000308671"/>
    </source>
</evidence>
<dbReference type="AlphaFoldDB" id="A0A4S8RAA6"/>
<proteinExistence type="predicted"/>